<dbReference type="EMBL" id="LCKT01000038">
    <property type="protein sequence ID" value="KKU03616.1"/>
    <property type="molecule type" value="Genomic_DNA"/>
</dbReference>
<sequence>MEKSKSIKTVNPRAKKETAKKQEKPKMSLSQHEAILRDESIAAKRFEMLFGDLKKIPSARIPKTDGASPFEIQVKDVNAPVVHIINSPLIGTLEPADESLDILRNALRLAEGQKSDAVLITGNLIYCLVEKYGKQRPYRTQVVGLPMDPKIIESSYPKAVLEKMGPLATRIKDGKVVFLTLKIYLDLIFKLVREKFIDKSGQPIFKGKVYVTLGEIEESIAMHYANEALRAEVFREKAFAHKQISLLRVELSGARKDGDKQAEEKLLEAINDWQIYSRVLVLMGNIAPGHINERRQEMINYLVYRIESDIPNAKVIGTGDTYVRIGKQIVSIVSDKTTESIRGGLAGRLRKKIYNYIKAHPGEKIPAVVLGGGLNPWGVGLYASYRVRRCKEPLDDVRMAEIIQLLPCIDSHLYREVVRRMLKAKDRVARLASTTNFQSGIQTLRFFEPAPIPRFDWYTSEFLTNREIFADEKTFENFINNNDPRAKMIYSYKEGCTHYGAVFVARYDSPDDKNGRYIKYHNQVLFETFVRDNVPIHLYQNDGDIQHWLNYQAYKEVDNHLKDPEDLLAELTKIENNKKLSAQERAKAIKIQSLLNSIRTGVIQPEEQIEVWGKATAPYGVFFKNVIERARMAGVKMTGNLNYIAIGQGNHNEHSFKGNTDIRFSEAKLTRKELLFILMRAGYNPPDLEERIAACQMSGVGMANGTFLVSSLGQKAYEYCIFMKHKHGSSKTEDNMRMMITNFSHRGTTDDYEEGRLTINLGGDDHLGGHAVTRSAFHVKTGGQMFNGPFGLKFDFPKQNLFSAVWGVAAGGPAWGPCVIVRFDFRITRKLATYQITIPPKLFPNPV</sequence>
<name>A0A0G1M5V6_9BACT</name>
<protein>
    <submittedName>
        <fullName evidence="2">Uncharacterized protein</fullName>
    </submittedName>
</protein>
<comment type="caution">
    <text evidence="2">The sequence shown here is derived from an EMBL/GenBank/DDBJ whole genome shotgun (WGS) entry which is preliminary data.</text>
</comment>
<organism evidence="2 3">
    <name type="scientific">Candidatus Giovannonibacteria bacterium GW2011_GWA2_45_21</name>
    <dbReference type="NCBI Taxonomy" id="1618649"/>
    <lineage>
        <taxon>Bacteria</taxon>
        <taxon>Candidatus Giovannoniibacteriota</taxon>
    </lineage>
</organism>
<feature type="region of interest" description="Disordered" evidence="1">
    <location>
        <begin position="1"/>
        <end position="31"/>
    </location>
</feature>
<evidence type="ECO:0000313" key="3">
    <source>
        <dbReference type="Proteomes" id="UP000034696"/>
    </source>
</evidence>
<dbReference type="AlphaFoldDB" id="A0A0G1M5V6"/>
<gene>
    <name evidence="2" type="ORF">UX06_C0038G0003</name>
</gene>
<feature type="compositionally biased region" description="Basic and acidic residues" evidence="1">
    <location>
        <begin position="14"/>
        <end position="26"/>
    </location>
</feature>
<evidence type="ECO:0000313" key="2">
    <source>
        <dbReference type="EMBL" id="KKU03616.1"/>
    </source>
</evidence>
<proteinExistence type="predicted"/>
<dbReference type="Proteomes" id="UP000034696">
    <property type="component" value="Unassembled WGS sequence"/>
</dbReference>
<evidence type="ECO:0000256" key="1">
    <source>
        <dbReference type="SAM" id="MobiDB-lite"/>
    </source>
</evidence>
<accession>A0A0G1M5V6</accession>
<reference evidence="2 3" key="1">
    <citation type="journal article" date="2015" name="Nature">
        <title>rRNA introns, odd ribosomes, and small enigmatic genomes across a large radiation of phyla.</title>
        <authorList>
            <person name="Brown C.T."/>
            <person name="Hug L.A."/>
            <person name="Thomas B.C."/>
            <person name="Sharon I."/>
            <person name="Castelle C.J."/>
            <person name="Singh A."/>
            <person name="Wilkins M.J."/>
            <person name="Williams K.H."/>
            <person name="Banfield J.F."/>
        </authorList>
    </citation>
    <scope>NUCLEOTIDE SEQUENCE [LARGE SCALE GENOMIC DNA]</scope>
</reference>